<feature type="domain" description="BioF2-like acetyltransferase" evidence="7">
    <location>
        <begin position="192"/>
        <end position="316"/>
    </location>
</feature>
<dbReference type="PANTHER" id="PTHR36174">
    <property type="entry name" value="LIPID II:GLYCINE GLYCYLTRANSFERASE"/>
    <property type="match status" value="1"/>
</dbReference>
<dbReference type="Gene3D" id="3.40.630.30">
    <property type="match status" value="1"/>
</dbReference>
<accession>A0A935UFG4</accession>
<proteinExistence type="inferred from homology"/>
<dbReference type="GO" id="GO:0009252">
    <property type="term" value="P:peptidoglycan biosynthetic process"/>
    <property type="evidence" value="ECO:0007669"/>
    <property type="project" value="UniProtKB-KW"/>
</dbReference>
<sequence>MKVLPFDEADLSEWDRLCDSSADAWLFHLSSWVTLESNFFFPGSNASFAVHDGHKIVAVQPLYVATLGLGAWSETLVHSGIHRHTGLALLDGLEPGVIKAVRSVAMRRIEILAKHVSADRIQLNIQNLAPKRTNGECSEIPFWVSGFGYFLGVGIGPGGLAPAPGLATCCADQMVELTMPEESLFSALDESCRRAVRKAQGQCLSCNEGAGDDVVRDYYALAERSAKRTGESLAPRGYYEDLWNALGPQGSCRFLFVCSAGQKIAALLLLIDKGAAHFLGGVSDPEFLPMRVNDFMHWSAIVWAKRQGLHVYRLGPVFPELPDDWPVAKVSRFKGKFGGKSVPIIQGVAFGIRKNMQTLPVSRLRLSSQSKGMQSKTGIGGGSCRTPFALGSRRKCTET</sequence>
<dbReference type="Proteomes" id="UP000697998">
    <property type="component" value="Unassembled WGS sequence"/>
</dbReference>
<comment type="caution">
    <text evidence="8">The sequence shown here is derived from an EMBL/GenBank/DDBJ whole genome shotgun (WGS) entry which is preliminary data.</text>
</comment>
<dbReference type="GO" id="GO:0071555">
    <property type="term" value="P:cell wall organization"/>
    <property type="evidence" value="ECO:0007669"/>
    <property type="project" value="UniProtKB-KW"/>
</dbReference>
<comment type="similarity">
    <text evidence="1">Belongs to the FemABX family.</text>
</comment>
<evidence type="ECO:0000256" key="2">
    <source>
        <dbReference type="ARBA" id="ARBA00022679"/>
    </source>
</evidence>
<dbReference type="PANTHER" id="PTHR36174:SF1">
    <property type="entry name" value="LIPID II:GLYCINE GLYCYLTRANSFERASE"/>
    <property type="match status" value="1"/>
</dbReference>
<evidence type="ECO:0000259" key="7">
    <source>
        <dbReference type="Pfam" id="PF13480"/>
    </source>
</evidence>
<protein>
    <submittedName>
        <fullName evidence="8">GNAT family N-acetyltransferase</fullName>
    </submittedName>
</protein>
<dbReference type="EMBL" id="JADJMH010000006">
    <property type="protein sequence ID" value="MBK7674976.1"/>
    <property type="molecule type" value="Genomic_DNA"/>
</dbReference>
<keyword evidence="3" id="KW-0133">Cell shape</keyword>
<keyword evidence="2" id="KW-0808">Transferase</keyword>
<dbReference type="AlphaFoldDB" id="A0A935UFG4"/>
<keyword evidence="4" id="KW-0573">Peptidoglycan synthesis</keyword>
<dbReference type="InterPro" id="IPR038740">
    <property type="entry name" value="BioF2-like_GNAT_dom"/>
</dbReference>
<gene>
    <name evidence="8" type="ORF">IPJ27_09525</name>
</gene>
<dbReference type="PROSITE" id="PS51191">
    <property type="entry name" value="FEMABX"/>
    <property type="match status" value="1"/>
</dbReference>
<evidence type="ECO:0000256" key="5">
    <source>
        <dbReference type="ARBA" id="ARBA00023315"/>
    </source>
</evidence>
<evidence type="ECO:0000256" key="6">
    <source>
        <dbReference type="ARBA" id="ARBA00023316"/>
    </source>
</evidence>
<evidence type="ECO:0000256" key="1">
    <source>
        <dbReference type="ARBA" id="ARBA00009943"/>
    </source>
</evidence>
<dbReference type="InterPro" id="IPR003447">
    <property type="entry name" value="FEMABX"/>
</dbReference>
<reference evidence="8 9" key="1">
    <citation type="submission" date="2020-10" db="EMBL/GenBank/DDBJ databases">
        <title>Connecting structure to function with the recovery of over 1000 high-quality activated sludge metagenome-assembled genomes encoding full-length rRNA genes using long-read sequencing.</title>
        <authorList>
            <person name="Singleton C.M."/>
            <person name="Petriglieri F."/>
            <person name="Kristensen J.M."/>
            <person name="Kirkegaard R.H."/>
            <person name="Michaelsen T.Y."/>
            <person name="Andersen M.H."/>
            <person name="Karst S.M."/>
            <person name="Dueholm M.S."/>
            <person name="Nielsen P.H."/>
            <person name="Albertsen M."/>
        </authorList>
    </citation>
    <scope>NUCLEOTIDE SEQUENCE [LARGE SCALE GENOMIC DNA]</scope>
    <source>
        <strain evidence="8">EsbW_18-Q3-R4-48_BATAC.285</strain>
    </source>
</reference>
<evidence type="ECO:0000256" key="4">
    <source>
        <dbReference type="ARBA" id="ARBA00022984"/>
    </source>
</evidence>
<organism evidence="8 9">
    <name type="scientific">Candidatus Accumulibacter proximus</name>
    <dbReference type="NCBI Taxonomy" id="2954385"/>
    <lineage>
        <taxon>Bacteria</taxon>
        <taxon>Pseudomonadati</taxon>
        <taxon>Pseudomonadota</taxon>
        <taxon>Betaproteobacteria</taxon>
        <taxon>Candidatus Accumulibacter</taxon>
    </lineage>
</organism>
<dbReference type="InterPro" id="IPR016181">
    <property type="entry name" value="Acyl_CoA_acyltransferase"/>
</dbReference>
<name>A0A935UFG4_9PROT</name>
<evidence type="ECO:0000256" key="3">
    <source>
        <dbReference type="ARBA" id="ARBA00022960"/>
    </source>
</evidence>
<dbReference type="GO" id="GO:0008360">
    <property type="term" value="P:regulation of cell shape"/>
    <property type="evidence" value="ECO:0007669"/>
    <property type="project" value="UniProtKB-KW"/>
</dbReference>
<dbReference type="InterPro" id="IPR050644">
    <property type="entry name" value="PG_Glycine_Bridge_Synth"/>
</dbReference>
<evidence type="ECO:0000313" key="9">
    <source>
        <dbReference type="Proteomes" id="UP000697998"/>
    </source>
</evidence>
<keyword evidence="5" id="KW-0012">Acyltransferase</keyword>
<evidence type="ECO:0000313" key="8">
    <source>
        <dbReference type="EMBL" id="MBK7674976.1"/>
    </source>
</evidence>
<keyword evidence="6" id="KW-0961">Cell wall biogenesis/degradation</keyword>
<dbReference type="Pfam" id="PF13480">
    <property type="entry name" value="Acetyltransf_6"/>
    <property type="match status" value="1"/>
</dbReference>
<dbReference type="GO" id="GO:0016755">
    <property type="term" value="F:aminoacyltransferase activity"/>
    <property type="evidence" value="ECO:0007669"/>
    <property type="project" value="InterPro"/>
</dbReference>
<dbReference type="SUPFAM" id="SSF55729">
    <property type="entry name" value="Acyl-CoA N-acyltransferases (Nat)"/>
    <property type="match status" value="1"/>
</dbReference>